<dbReference type="PANTHER" id="PTHR11552">
    <property type="entry name" value="GLUCOSE-METHANOL-CHOLINE GMC OXIDOREDUCTASE"/>
    <property type="match status" value="1"/>
</dbReference>
<keyword evidence="4 5" id="KW-0274">FAD</keyword>
<dbReference type="EMBL" id="VYUY01000009">
    <property type="protein sequence ID" value="KAA9133688.1"/>
    <property type="molecule type" value="Genomic_DNA"/>
</dbReference>
<dbReference type="RefSeq" id="WP_150892996.1">
    <property type="nucleotide sequence ID" value="NZ_VYUY01000009.1"/>
</dbReference>
<dbReference type="GO" id="GO:0008812">
    <property type="term" value="F:choline dehydrogenase activity"/>
    <property type="evidence" value="ECO:0007669"/>
    <property type="project" value="TreeGrafter"/>
</dbReference>
<sequence>MIRTIVVGGGASGIPLAARLSADPERSVILLEAGDAESPTPPDLLDAGTVQGAMPGHPANWSYLGHLTPDLPYTIARGRILGGSSALNGAYFVRPRPADCASWARAAGSEWSYDALLPTMRAMESDADHPDERIHGTTGPMPIRRPPQRNRAVRAFTAAAAELGYPAEPDKNAVGTAGVGPVPANIVAGRRVNTAMAYLDAAVRARIDLRGDTRVLSVIVKEGRAVGVRTTAGPVLGDEVVLAAGAIGSAHLLLVSGIGSAARLRALGIPLVADLPVGEEFSDHPDIAVGWRARRPVFDPAEGFAFPTALNLDSGTGRHPDGDLEILLSVKPLGYLLTGSTHARAAGLRHALRHPIRTIRSLVGVSSRRAAEQLAHLDDLQLIVGLQAPEGRGSVSLESAEPLHPPRIDYRYLELESDRARMRHGIRTAAALLRAKAFSGVFDRLTELDDTVLGDDDALDTWMRAHLGTAIHMCGTAPLGEVVDAHGRVHGVPGLRVADTSILPTVPSRGPFASAVLVGERIAELMRSEA</sequence>
<dbReference type="Gene3D" id="3.50.50.60">
    <property type="entry name" value="FAD/NAD(P)-binding domain"/>
    <property type="match status" value="1"/>
</dbReference>
<dbReference type="Pfam" id="PF05199">
    <property type="entry name" value="GMC_oxred_C"/>
    <property type="match status" value="1"/>
</dbReference>
<gene>
    <name evidence="9" type="ORF">F6B40_07990</name>
</gene>
<dbReference type="InterPro" id="IPR036188">
    <property type="entry name" value="FAD/NAD-bd_sf"/>
</dbReference>
<evidence type="ECO:0000256" key="6">
    <source>
        <dbReference type="RuleBase" id="RU003968"/>
    </source>
</evidence>
<dbReference type="GO" id="GO:0016020">
    <property type="term" value="C:membrane"/>
    <property type="evidence" value="ECO:0007669"/>
    <property type="project" value="TreeGrafter"/>
</dbReference>
<proteinExistence type="inferred from homology"/>
<reference evidence="10" key="1">
    <citation type="submission" date="2019-09" db="EMBL/GenBank/DDBJ databases">
        <title>Mumia zhuanghuii sp. nov. isolated from the intestinal contents of plateau pika (Ochotona curzoniae) in the Qinghai-Tibet plateau of China.</title>
        <authorList>
            <person name="Tian Z."/>
        </authorList>
    </citation>
    <scope>NUCLEOTIDE SEQUENCE [LARGE SCALE GENOMIC DNA]</scope>
    <source>
        <strain evidence="10">L-033</strain>
    </source>
</reference>
<feature type="region of interest" description="Disordered" evidence="7">
    <location>
        <begin position="127"/>
        <end position="146"/>
    </location>
</feature>
<dbReference type="SUPFAM" id="SSF51905">
    <property type="entry name" value="FAD/NAD(P)-binding domain"/>
    <property type="match status" value="1"/>
</dbReference>
<dbReference type="InterPro" id="IPR007867">
    <property type="entry name" value="GMC_OxRtase_C"/>
</dbReference>
<dbReference type="PIRSF" id="PIRSF000137">
    <property type="entry name" value="Alcohol_oxidase"/>
    <property type="match status" value="1"/>
</dbReference>
<dbReference type="AlphaFoldDB" id="A0A5N0TGX2"/>
<dbReference type="Gene3D" id="3.30.410.40">
    <property type="match status" value="1"/>
</dbReference>
<evidence type="ECO:0000313" key="10">
    <source>
        <dbReference type="Proteomes" id="UP000326838"/>
    </source>
</evidence>
<dbReference type="InterPro" id="IPR000172">
    <property type="entry name" value="GMC_OxRdtase_N"/>
</dbReference>
<feature type="domain" description="Glucose-methanol-choline oxidoreductase N-terminal" evidence="8">
    <location>
        <begin position="78"/>
        <end position="101"/>
    </location>
</feature>
<dbReference type="PANTHER" id="PTHR11552:SF147">
    <property type="entry name" value="CHOLINE DEHYDROGENASE, MITOCHONDRIAL"/>
    <property type="match status" value="1"/>
</dbReference>
<dbReference type="GO" id="GO:0019285">
    <property type="term" value="P:glycine betaine biosynthetic process from choline"/>
    <property type="evidence" value="ECO:0007669"/>
    <property type="project" value="TreeGrafter"/>
</dbReference>
<evidence type="ECO:0000256" key="3">
    <source>
        <dbReference type="ARBA" id="ARBA00022630"/>
    </source>
</evidence>
<evidence type="ECO:0000256" key="1">
    <source>
        <dbReference type="ARBA" id="ARBA00001974"/>
    </source>
</evidence>
<evidence type="ECO:0000256" key="2">
    <source>
        <dbReference type="ARBA" id="ARBA00010790"/>
    </source>
</evidence>
<keyword evidence="10" id="KW-1185">Reference proteome</keyword>
<organism evidence="9 10">
    <name type="scientific">Microbacterium caowuchunii</name>
    <dbReference type="NCBI Taxonomy" id="2614638"/>
    <lineage>
        <taxon>Bacteria</taxon>
        <taxon>Bacillati</taxon>
        <taxon>Actinomycetota</taxon>
        <taxon>Actinomycetes</taxon>
        <taxon>Micrococcales</taxon>
        <taxon>Microbacteriaceae</taxon>
        <taxon>Microbacterium</taxon>
    </lineage>
</organism>
<comment type="cofactor">
    <cofactor evidence="1 5">
        <name>FAD</name>
        <dbReference type="ChEBI" id="CHEBI:57692"/>
    </cofactor>
</comment>
<dbReference type="InterPro" id="IPR012132">
    <property type="entry name" value="GMC_OxRdtase"/>
</dbReference>
<comment type="caution">
    <text evidence="9">The sequence shown here is derived from an EMBL/GenBank/DDBJ whole genome shotgun (WGS) entry which is preliminary data.</text>
</comment>
<dbReference type="PROSITE" id="PS00623">
    <property type="entry name" value="GMC_OXRED_1"/>
    <property type="match status" value="1"/>
</dbReference>
<evidence type="ECO:0000256" key="4">
    <source>
        <dbReference type="ARBA" id="ARBA00022827"/>
    </source>
</evidence>
<evidence type="ECO:0000259" key="8">
    <source>
        <dbReference type="PROSITE" id="PS00623"/>
    </source>
</evidence>
<dbReference type="Pfam" id="PF00732">
    <property type="entry name" value="GMC_oxred_N"/>
    <property type="match status" value="1"/>
</dbReference>
<comment type="similarity">
    <text evidence="2 6">Belongs to the GMC oxidoreductase family.</text>
</comment>
<evidence type="ECO:0000313" key="9">
    <source>
        <dbReference type="EMBL" id="KAA9133688.1"/>
    </source>
</evidence>
<dbReference type="GO" id="GO:0050660">
    <property type="term" value="F:flavin adenine dinucleotide binding"/>
    <property type="evidence" value="ECO:0007669"/>
    <property type="project" value="InterPro"/>
</dbReference>
<evidence type="ECO:0000256" key="5">
    <source>
        <dbReference type="PIRSR" id="PIRSR000137-2"/>
    </source>
</evidence>
<protein>
    <submittedName>
        <fullName evidence="9">Mycofactocin system GMC family oxidoreductase MftG</fullName>
    </submittedName>
</protein>
<evidence type="ECO:0000256" key="7">
    <source>
        <dbReference type="SAM" id="MobiDB-lite"/>
    </source>
</evidence>
<keyword evidence="3 6" id="KW-0285">Flavoprotein</keyword>
<name>A0A5N0TGX2_9MICO</name>
<dbReference type="SUPFAM" id="SSF54373">
    <property type="entry name" value="FAD-linked reductases, C-terminal domain"/>
    <property type="match status" value="1"/>
</dbReference>
<accession>A0A5N0TGX2</accession>
<feature type="binding site" evidence="5">
    <location>
        <position position="215"/>
    </location>
    <ligand>
        <name>FAD</name>
        <dbReference type="ChEBI" id="CHEBI:57692"/>
    </ligand>
</feature>
<dbReference type="Proteomes" id="UP000326838">
    <property type="component" value="Unassembled WGS sequence"/>
</dbReference>